<feature type="region of interest" description="Disordered" evidence="1">
    <location>
        <begin position="319"/>
        <end position="350"/>
    </location>
</feature>
<protein>
    <recommendedName>
        <fullName evidence="2">FAR1 domain-containing protein</fullName>
    </recommendedName>
</protein>
<dbReference type="InterPro" id="IPR004330">
    <property type="entry name" value="FAR1_DNA_bnd_dom"/>
</dbReference>
<reference evidence="3 4" key="1">
    <citation type="submission" date="2019-07" db="EMBL/GenBank/DDBJ databases">
        <title>De Novo Assembly of kiwifruit Actinidia rufa.</title>
        <authorList>
            <person name="Sugita-Konishi S."/>
            <person name="Sato K."/>
            <person name="Mori E."/>
            <person name="Abe Y."/>
            <person name="Kisaki G."/>
            <person name="Hamano K."/>
            <person name="Suezawa K."/>
            <person name="Otani M."/>
            <person name="Fukuda T."/>
            <person name="Manabe T."/>
            <person name="Gomi K."/>
            <person name="Tabuchi M."/>
            <person name="Akimitsu K."/>
            <person name="Kataoka I."/>
        </authorList>
    </citation>
    <scope>NUCLEOTIDE SEQUENCE [LARGE SCALE GENOMIC DNA]</scope>
    <source>
        <strain evidence="4">cv. Fuchu</strain>
    </source>
</reference>
<evidence type="ECO:0000259" key="2">
    <source>
        <dbReference type="Pfam" id="PF03101"/>
    </source>
</evidence>
<dbReference type="Pfam" id="PF03101">
    <property type="entry name" value="FAR1"/>
    <property type="match status" value="1"/>
</dbReference>
<evidence type="ECO:0000313" key="4">
    <source>
        <dbReference type="Proteomes" id="UP000585474"/>
    </source>
</evidence>
<dbReference type="PANTHER" id="PTHR46328:SF27">
    <property type="entry name" value="OS12G0287500 PROTEIN"/>
    <property type="match status" value="1"/>
</dbReference>
<sequence length="438" mass="50486">MVTQQSKNRNFVANGVVFAEPNEVWIRELAEDDVCVVKEKNHITNWGSDNEDDEMVYDLEDFDAEIYDEKEHIDELYGHEEHDGDDTEDRLEDLNMENEEIDVNNVEKPYVGMKFESDDDAYVFYNRYAKTMGFGVRKGGVRRSRKDGCVIGCRFFCSKEGFREERYKKNAATKKRRRGETRVGCGARIYVNKTDEGMWAVSLFEEDHNHKCETPKKCHLFTSHRRVDGNQGAMIEKMNEAVSRREAEIDADFYMNNVMPPLVLHMPIEEVASKLYTPCLFQKMNEKNVNNQAENIVIREPDIVKTKGRPGRYKAFWEKKNSKKQKAKGSTMRESPTGTGHRQNTRDKGASGVVSNYVSSAFSPSQYFYQNPLLGRRQQMVGRSSQFSIYPDSDPHYLNQVPPLQYSSGSYQCPNINDTNVLNNIINQSGHLATFDKQ</sequence>
<dbReference type="PANTHER" id="PTHR46328">
    <property type="entry name" value="FAR-RED IMPAIRED RESPONSIVE (FAR1) FAMILY PROTEIN-RELATED"/>
    <property type="match status" value="1"/>
</dbReference>
<feature type="domain" description="FAR1" evidence="2">
    <location>
        <begin position="124"/>
        <end position="213"/>
    </location>
</feature>
<dbReference type="EMBL" id="BJWL01000024">
    <property type="protein sequence ID" value="GFZ15479.1"/>
    <property type="molecule type" value="Genomic_DNA"/>
</dbReference>
<evidence type="ECO:0000313" key="3">
    <source>
        <dbReference type="EMBL" id="GFZ15479.1"/>
    </source>
</evidence>
<evidence type="ECO:0000256" key="1">
    <source>
        <dbReference type="SAM" id="MobiDB-lite"/>
    </source>
</evidence>
<name>A0A7J0GXB1_9ERIC</name>
<dbReference type="OrthoDB" id="1894539at2759"/>
<dbReference type="AlphaFoldDB" id="A0A7J0GXB1"/>
<comment type="caution">
    <text evidence="3">The sequence shown here is derived from an EMBL/GenBank/DDBJ whole genome shotgun (WGS) entry which is preliminary data.</text>
</comment>
<organism evidence="3 4">
    <name type="scientific">Actinidia rufa</name>
    <dbReference type="NCBI Taxonomy" id="165716"/>
    <lineage>
        <taxon>Eukaryota</taxon>
        <taxon>Viridiplantae</taxon>
        <taxon>Streptophyta</taxon>
        <taxon>Embryophyta</taxon>
        <taxon>Tracheophyta</taxon>
        <taxon>Spermatophyta</taxon>
        <taxon>Magnoliopsida</taxon>
        <taxon>eudicotyledons</taxon>
        <taxon>Gunneridae</taxon>
        <taxon>Pentapetalae</taxon>
        <taxon>asterids</taxon>
        <taxon>Ericales</taxon>
        <taxon>Actinidiaceae</taxon>
        <taxon>Actinidia</taxon>
    </lineage>
</organism>
<feature type="compositionally biased region" description="Polar residues" evidence="1">
    <location>
        <begin position="332"/>
        <end position="342"/>
    </location>
</feature>
<proteinExistence type="predicted"/>
<keyword evidence="4" id="KW-1185">Reference proteome</keyword>
<accession>A0A7J0GXB1</accession>
<dbReference type="Proteomes" id="UP000585474">
    <property type="component" value="Unassembled WGS sequence"/>
</dbReference>
<gene>
    <name evidence="3" type="ORF">Acr_24g0016690</name>
</gene>